<sequence length="585" mass="62115">MAEFSIPQGMSEYRWILPTAVFFAKPYKHTLLGVLGDSNGTATPLLLVDVNHDSGIATTHQIGTVPADDHNAPAISAAPGDPILVAWNHHGQDTLIRYRVGLPDLPASVVQAPEQTVDVGDVVAYGQAWRVDHLSDQSKVTYYRLYRRTLTDWYLLTEEVDRETLEVTTNAPGTHLISGNGTKIYCTTATGSADAQVVRVAIGTNPSDETINGVSWIEIDLNSGAISTPLDDTFTANVSGTNLPVIPTYSLRLLPNVSQERRLFAARPWPSAMGVLTAEGVPTNRPATARYWLSEWGGQYSSPTVGPPASANGLICPIGASPSCVRSTEVTLADGATSIVMSMDMTLPSTKPDYAYLDLCGQYDGGNGWYAWLGASTNELKLRFVVSRAGGQASTLTSTVPLNGVSWGDRVRIKITYTPTAVAGIRCTMENAVGSSSTWTTIGSLAGNSGAIVVDPDAYSWIGARALDRADGLVVHVAKWTLSGNIATDINFGNDATGWPGYATVYTDSYGNGWSVFGQAVVGRTAYGPVIPPQAIPVRYDLGLVGGTLWASSYPGGAFQGAAIILARFNGSNQEVVLAYIIDGT</sequence>
<dbReference type="AlphaFoldDB" id="A0A378TC32"/>
<organism evidence="1 2">
    <name type="scientific">Mycolicibacterium tokaiense</name>
    <dbReference type="NCBI Taxonomy" id="39695"/>
    <lineage>
        <taxon>Bacteria</taxon>
        <taxon>Bacillati</taxon>
        <taxon>Actinomycetota</taxon>
        <taxon>Actinomycetes</taxon>
        <taxon>Mycobacteriales</taxon>
        <taxon>Mycobacteriaceae</taxon>
        <taxon>Mycolicibacterium</taxon>
    </lineage>
</organism>
<keyword evidence="2" id="KW-1185">Reference proteome</keyword>
<evidence type="ECO:0000313" key="2">
    <source>
        <dbReference type="Proteomes" id="UP000254978"/>
    </source>
</evidence>
<dbReference type="RefSeq" id="WP_147289313.1">
    <property type="nucleotide sequence ID" value="NZ_UGQT01000001.1"/>
</dbReference>
<reference evidence="1 2" key="1">
    <citation type="submission" date="2018-06" db="EMBL/GenBank/DDBJ databases">
        <authorList>
            <consortium name="Pathogen Informatics"/>
            <person name="Doyle S."/>
        </authorList>
    </citation>
    <scope>NUCLEOTIDE SEQUENCE [LARGE SCALE GENOMIC DNA]</scope>
    <source>
        <strain evidence="1 2">NCTC10821</strain>
    </source>
</reference>
<protein>
    <submittedName>
        <fullName evidence="1">Uncharacterized protein</fullName>
    </submittedName>
</protein>
<name>A0A378TC32_9MYCO</name>
<dbReference type="Proteomes" id="UP000254978">
    <property type="component" value="Unassembled WGS sequence"/>
</dbReference>
<gene>
    <name evidence="1" type="ORF">NCTC10821_01689</name>
</gene>
<evidence type="ECO:0000313" key="1">
    <source>
        <dbReference type="EMBL" id="STZ58180.1"/>
    </source>
</evidence>
<dbReference type="EMBL" id="UGQT01000001">
    <property type="protein sequence ID" value="STZ58180.1"/>
    <property type="molecule type" value="Genomic_DNA"/>
</dbReference>
<accession>A0A378TC32</accession>
<dbReference type="OrthoDB" id="223410at2"/>
<proteinExistence type="predicted"/>